<feature type="compositionally biased region" description="Basic residues" evidence="31">
    <location>
        <begin position="249"/>
        <end position="260"/>
    </location>
</feature>
<evidence type="ECO:0000256" key="10">
    <source>
        <dbReference type="ARBA" id="ARBA00022679"/>
    </source>
</evidence>
<feature type="compositionally biased region" description="Basic and acidic residues" evidence="31">
    <location>
        <begin position="1173"/>
        <end position="1184"/>
    </location>
</feature>
<feature type="compositionally biased region" description="Acidic residues" evidence="31">
    <location>
        <begin position="559"/>
        <end position="572"/>
    </location>
</feature>
<dbReference type="InterPro" id="IPR001214">
    <property type="entry name" value="SET_dom"/>
</dbReference>
<feature type="region of interest" description="Disordered" evidence="31">
    <location>
        <begin position="1067"/>
        <end position="1184"/>
    </location>
</feature>
<keyword evidence="25" id="KW-0539">Nucleus</keyword>
<keyword evidence="11" id="KW-0479">Metal-binding</keyword>
<feature type="region of interest" description="Disordered" evidence="31">
    <location>
        <begin position="183"/>
        <end position="210"/>
    </location>
</feature>
<dbReference type="Pfam" id="PF00069">
    <property type="entry name" value="Pkinase"/>
    <property type="match status" value="1"/>
</dbReference>
<dbReference type="Gene3D" id="1.25.40.20">
    <property type="entry name" value="Ankyrin repeat-containing domain"/>
    <property type="match status" value="4"/>
</dbReference>
<dbReference type="CDD" id="cd14025">
    <property type="entry name" value="STKc_RIP4_like"/>
    <property type="match status" value="1"/>
</dbReference>
<feature type="repeat" description="ANK" evidence="28">
    <location>
        <begin position="1853"/>
        <end position="1885"/>
    </location>
</feature>
<evidence type="ECO:0000256" key="18">
    <source>
        <dbReference type="ARBA" id="ARBA00022843"/>
    </source>
</evidence>
<dbReference type="PROSITE" id="PS00108">
    <property type="entry name" value="PROTEIN_KINASE_ST"/>
    <property type="match status" value="1"/>
</dbReference>
<evidence type="ECO:0000256" key="1">
    <source>
        <dbReference type="ARBA" id="ARBA00004123"/>
    </source>
</evidence>
<dbReference type="InterPro" id="IPR036236">
    <property type="entry name" value="Znf_C2H2_sf"/>
</dbReference>
<evidence type="ECO:0000256" key="20">
    <source>
        <dbReference type="ARBA" id="ARBA00023043"/>
    </source>
</evidence>
<evidence type="ECO:0000256" key="3">
    <source>
        <dbReference type="ARBA" id="ARBA00004496"/>
    </source>
</evidence>
<keyword evidence="9" id="KW-0597">Phosphoprotein</keyword>
<evidence type="ECO:0000256" key="7">
    <source>
        <dbReference type="ARBA" id="ARBA00022499"/>
    </source>
</evidence>
<comment type="catalytic activity">
    <reaction evidence="26">
        <text>L-threonyl-[protein] + ATP = O-phospho-L-threonyl-[protein] + ADP + H(+)</text>
        <dbReference type="Rhea" id="RHEA:46608"/>
        <dbReference type="Rhea" id="RHEA-COMP:11060"/>
        <dbReference type="Rhea" id="RHEA-COMP:11605"/>
        <dbReference type="ChEBI" id="CHEBI:15378"/>
        <dbReference type="ChEBI" id="CHEBI:30013"/>
        <dbReference type="ChEBI" id="CHEBI:30616"/>
        <dbReference type="ChEBI" id="CHEBI:61977"/>
        <dbReference type="ChEBI" id="CHEBI:456216"/>
        <dbReference type="EC" id="2.7.11.1"/>
    </reaction>
</comment>
<dbReference type="Pfam" id="PF13894">
    <property type="entry name" value="zf-C2H2_4"/>
    <property type="match status" value="1"/>
</dbReference>
<dbReference type="GO" id="GO:0005634">
    <property type="term" value="C:nucleus"/>
    <property type="evidence" value="ECO:0007669"/>
    <property type="project" value="UniProtKB-SubCell"/>
</dbReference>
<dbReference type="InterPro" id="IPR011009">
    <property type="entry name" value="Kinase-like_dom_sf"/>
</dbReference>
<dbReference type="Pfam" id="PF00023">
    <property type="entry name" value="Ank"/>
    <property type="match status" value="2"/>
</dbReference>
<dbReference type="PROSITE" id="PS50297">
    <property type="entry name" value="ANK_REP_REGION"/>
    <property type="match status" value="7"/>
</dbReference>
<evidence type="ECO:0000256" key="9">
    <source>
        <dbReference type="ARBA" id="ARBA00022553"/>
    </source>
</evidence>
<protein>
    <recommendedName>
        <fullName evidence="5">non-specific serine/threonine protein kinase</fullName>
        <ecNumber evidence="5">2.7.11.1</ecNumber>
    </recommendedName>
</protein>
<keyword evidence="12" id="KW-0677">Repeat</keyword>
<dbReference type="SUPFAM" id="SSF57667">
    <property type="entry name" value="beta-beta-alpha zinc fingers"/>
    <property type="match status" value="7"/>
</dbReference>
<feature type="domain" description="C2H2-type" evidence="33">
    <location>
        <begin position="322"/>
        <end position="344"/>
    </location>
</feature>
<evidence type="ECO:0000256" key="17">
    <source>
        <dbReference type="ARBA" id="ARBA00022840"/>
    </source>
</evidence>
<dbReference type="InterPro" id="IPR046341">
    <property type="entry name" value="SET_dom_sf"/>
</dbReference>
<keyword evidence="24" id="KW-0804">Transcription</keyword>
<keyword evidence="20 28" id="KW-0040">ANK repeat</keyword>
<feature type="domain" description="C2H2-type" evidence="33">
    <location>
        <begin position="437"/>
        <end position="459"/>
    </location>
</feature>
<dbReference type="FunFam" id="3.30.160.60:FF:000870">
    <property type="entry name" value="zinc finger protein 197 isoform X1"/>
    <property type="match status" value="1"/>
</dbReference>
<dbReference type="InterPro" id="IPR013087">
    <property type="entry name" value="Znf_C2H2_type"/>
</dbReference>
<keyword evidence="19" id="KW-0805">Transcription regulation</keyword>
<comment type="similarity">
    <text evidence="4">Belongs to the protein kinase superfamily. TKL Ser/Thr protein kinase family.</text>
</comment>
<feature type="region of interest" description="Disordered" evidence="31">
    <location>
        <begin position="1503"/>
        <end position="1537"/>
    </location>
</feature>
<evidence type="ECO:0000256" key="28">
    <source>
        <dbReference type="PROSITE-ProRule" id="PRU00023"/>
    </source>
</evidence>
<feature type="domain" description="C2H2-type" evidence="33">
    <location>
        <begin position="726"/>
        <end position="753"/>
    </location>
</feature>
<keyword evidence="21" id="KW-0238">DNA-binding</keyword>
<feature type="domain" description="C2H2-type" evidence="33">
    <location>
        <begin position="782"/>
        <end position="810"/>
    </location>
</feature>
<evidence type="ECO:0000259" key="34">
    <source>
        <dbReference type="PROSITE" id="PS50280"/>
    </source>
</evidence>
<feature type="repeat" description="ANK" evidence="28">
    <location>
        <begin position="1953"/>
        <end position="1974"/>
    </location>
</feature>
<evidence type="ECO:0000259" key="33">
    <source>
        <dbReference type="PROSITE" id="PS50157"/>
    </source>
</evidence>
<proteinExistence type="inferred from homology"/>
<feature type="domain" description="SET" evidence="34">
    <location>
        <begin position="47"/>
        <end position="157"/>
    </location>
</feature>
<dbReference type="InterPro" id="IPR017441">
    <property type="entry name" value="Protein_kinase_ATP_BS"/>
</dbReference>
<dbReference type="FunFam" id="3.30.160.60:FF:004086">
    <property type="match status" value="1"/>
</dbReference>
<evidence type="ECO:0000256" key="22">
    <source>
        <dbReference type="ARBA" id="ARBA00023136"/>
    </source>
</evidence>
<evidence type="ECO:0000256" key="2">
    <source>
        <dbReference type="ARBA" id="ARBA00004170"/>
    </source>
</evidence>
<evidence type="ECO:0000256" key="5">
    <source>
        <dbReference type="ARBA" id="ARBA00012513"/>
    </source>
</evidence>
<feature type="compositionally biased region" description="Basic residues" evidence="31">
    <location>
        <begin position="882"/>
        <end position="892"/>
    </location>
</feature>
<feature type="domain" description="C2H2-type" evidence="33">
    <location>
        <begin position="513"/>
        <end position="540"/>
    </location>
</feature>
<dbReference type="Proteomes" id="UP000465112">
    <property type="component" value="Chromosome 16"/>
</dbReference>
<feature type="repeat" description="ANK" evidence="28">
    <location>
        <begin position="1820"/>
        <end position="1852"/>
    </location>
</feature>
<evidence type="ECO:0000256" key="30">
    <source>
        <dbReference type="PROSITE-ProRule" id="PRU10141"/>
    </source>
</evidence>
<evidence type="ECO:0000256" key="4">
    <source>
        <dbReference type="ARBA" id="ARBA00005843"/>
    </source>
</evidence>
<dbReference type="GO" id="GO:0003677">
    <property type="term" value="F:DNA binding"/>
    <property type="evidence" value="ECO:0007669"/>
    <property type="project" value="UniProtKB-KW"/>
</dbReference>
<comment type="caution">
    <text evidence="35">The sequence shown here is derived from an EMBL/GenBank/DDBJ whole genome shotgun (WGS) entry which is preliminary data.</text>
</comment>
<dbReference type="EC" id="2.7.11.1" evidence="5"/>
<evidence type="ECO:0000256" key="14">
    <source>
        <dbReference type="ARBA" id="ARBA00022771"/>
    </source>
</evidence>
<evidence type="ECO:0000256" key="13">
    <source>
        <dbReference type="ARBA" id="ARBA00022741"/>
    </source>
</evidence>
<feature type="domain" description="C2H2-type" evidence="33">
    <location>
        <begin position="698"/>
        <end position="725"/>
    </location>
</feature>
<keyword evidence="7" id="KW-1017">Isopeptide bond</keyword>
<dbReference type="GO" id="GO:0004674">
    <property type="term" value="F:protein serine/threonine kinase activity"/>
    <property type="evidence" value="ECO:0007669"/>
    <property type="project" value="UniProtKB-KW"/>
</dbReference>
<feature type="domain" description="C2H2-type" evidence="33">
    <location>
        <begin position="410"/>
        <end position="432"/>
    </location>
</feature>
<keyword evidence="16" id="KW-0862">Zinc</keyword>
<dbReference type="InterPro" id="IPR008271">
    <property type="entry name" value="Ser/Thr_kinase_AS"/>
</dbReference>
<evidence type="ECO:0000313" key="35">
    <source>
        <dbReference type="EMBL" id="KAF1378912.1"/>
    </source>
</evidence>
<feature type="domain" description="C2H2-type" evidence="33">
    <location>
        <begin position="670"/>
        <end position="697"/>
    </location>
</feature>
<evidence type="ECO:0000256" key="8">
    <source>
        <dbReference type="ARBA" id="ARBA00022527"/>
    </source>
</evidence>
<dbReference type="InterPro" id="IPR002110">
    <property type="entry name" value="Ankyrin_rpt"/>
</dbReference>
<feature type="compositionally biased region" description="Low complexity" evidence="31">
    <location>
        <begin position="1516"/>
        <end position="1529"/>
    </location>
</feature>
<comment type="subcellular location">
    <subcellularLocation>
        <location evidence="3">Cytoplasm</location>
    </subcellularLocation>
    <subcellularLocation>
        <location evidence="2">Membrane</location>
        <topology evidence="2">Peripheral membrane protein</topology>
    </subcellularLocation>
    <subcellularLocation>
        <location evidence="1">Nucleus</location>
    </subcellularLocation>
</comment>
<evidence type="ECO:0000256" key="24">
    <source>
        <dbReference type="ARBA" id="ARBA00023163"/>
    </source>
</evidence>
<dbReference type="EMBL" id="VHII01000016">
    <property type="protein sequence ID" value="KAF1378912.1"/>
    <property type="molecule type" value="Genomic_DNA"/>
</dbReference>
<evidence type="ECO:0000256" key="19">
    <source>
        <dbReference type="ARBA" id="ARBA00023015"/>
    </source>
</evidence>
<keyword evidence="8" id="KW-0723">Serine/threonine-protein kinase</keyword>
<dbReference type="Pfam" id="PF12874">
    <property type="entry name" value="zf-met"/>
    <property type="match status" value="1"/>
</dbReference>
<feature type="repeat" description="ANK" evidence="28">
    <location>
        <begin position="1686"/>
        <end position="1719"/>
    </location>
</feature>
<feature type="compositionally biased region" description="Acidic residues" evidence="31">
    <location>
        <begin position="898"/>
        <end position="907"/>
    </location>
</feature>
<dbReference type="SUPFAM" id="SSF48403">
    <property type="entry name" value="Ankyrin repeat"/>
    <property type="match status" value="1"/>
</dbReference>
<keyword evidence="10" id="KW-0808">Transferase</keyword>
<keyword evidence="23" id="KW-0010">Activator</keyword>
<dbReference type="PROSITE" id="PS50280">
    <property type="entry name" value="SET"/>
    <property type="match status" value="1"/>
</dbReference>
<dbReference type="InterPro" id="IPR036770">
    <property type="entry name" value="Ankyrin_rpt-contain_sf"/>
</dbReference>
<dbReference type="PANTHER" id="PTHR24198:SF65">
    <property type="entry name" value="RECEPTOR-INTERACTING SERINE_THREONINE-PROTEIN KINASE 4"/>
    <property type="match status" value="1"/>
</dbReference>
<dbReference type="Pfam" id="PF00096">
    <property type="entry name" value="zf-C2H2"/>
    <property type="match status" value="7"/>
</dbReference>
<feature type="domain" description="C2H2-type" evidence="33">
    <location>
        <begin position="606"/>
        <end position="633"/>
    </location>
</feature>
<evidence type="ECO:0000313" key="36">
    <source>
        <dbReference type="Proteomes" id="UP000465112"/>
    </source>
</evidence>
<feature type="repeat" description="ANK" evidence="28">
    <location>
        <begin position="1653"/>
        <end position="1685"/>
    </location>
</feature>
<keyword evidence="36" id="KW-1185">Reference proteome</keyword>
<keyword evidence="18" id="KW-0832">Ubl conjugation</keyword>
<feature type="repeat" description="ANK" evidence="28">
    <location>
        <begin position="1720"/>
        <end position="1752"/>
    </location>
</feature>
<feature type="repeat" description="ANK" evidence="28">
    <location>
        <begin position="1886"/>
        <end position="1918"/>
    </location>
</feature>
<dbReference type="PROSITE" id="PS00107">
    <property type="entry name" value="PROTEIN_KINASE_ATP"/>
    <property type="match status" value="1"/>
</dbReference>
<feature type="repeat" description="ANK" evidence="28">
    <location>
        <begin position="1786"/>
        <end position="1819"/>
    </location>
</feature>
<sequence>MAEQTPDEFIWCEDCGQYHDSECPELGPLVTVQDSFVLSRARSSLPNSLEIRQVADGHEGVFVLRRLVKRTRFGPFEAKRVPHLEKEGAFPLKIFQKDAVVVCFDSSSEEDCNWMMLVRPATDHKHQNLTAYQQDEDVYFNTSQDVLPGTELRVWYGAFYAKKMEKPMLKPPLQAALPLEVTETSEKPGAHMPPVAEENNAGNMPSHGDEVKTATVLPVDPLLPQEESLVGLGEEQGDPPAAQPGPKRGPGRGRRAKGRRPGATATASKNKDVKPSVESSKPAAPEATAAAAAAAGSSSLRSTADGGAVPKRHKAREHKRVYRCSLCNKVFQNSSNLNRHIRSHGDKLFKCDECDKLFSRKESLKQHISYKHSKNMPDQDYKYKCNTCEKSFRLENALKFHNCRTDDKTFQCDICSRFFSTNSNLSKHKKKHGEKLYSCEICNKMFYRKDVMQEHHRRHGVGPKHMKREELEVNGEEGSRYRKEPSPCPICGKVFSCRSNMNKHLLTHGDKKYTCEICARKFFRVDVLRDHIHVHFKDIALMDEQEREAFINKIGISADDSDETDDDEEEDDPEHHKYNCKKCQLSFAKGKEYLKHIMEQHKERGYGCGICNRRFALKATYNAHLVIHREQLPDPAVQKYIHPCEICGRIFNSIGNLERHKIIHTGVKSHGCDKCGKSFARKDMLKEHLRVHDDIRDFLCAECGKGMKTKHALRHHMKLHKGIKEYECKECNRKFAQKVNMLKHYKRHTGIKDFMCELCGKTFSERTTLETHKLIHTVGKTWTCATCDKKYLTEYMLQKHVHLTHEKVEAQSCHLCGTKVSTRASMNRHLRRKHPEVVSVRMDEFDELQEASTITINDSSISIVQPTLILDKDGVAQERPSRLPRHPKKKQRVPAEPELSESDEYVDFPEPRHEPMTEFNAVIVGDEHETSSAVQSIQQVVVLADPGTPSSSSPSSSVGLTNITVTPITSHAPAQFTSLQPVAVGQLTASDRPLTLDNSILTVTFDAVSGSAMLHNRPAELVPETVGPGGGAAPQSVAHFINVTTLVNPMGHQLEAPTLSWRPVPAAEGSQVTPVVEGAQRESQEVQSQGPEPGHPIQSQPPTPQQQQQQQQHGGSAQQITVSICPGSPQISDQPAPLSSSRSAADDFSANSTTKWCHSSRPNPSFHLKRRRGPTELDKGKNKEELTQAGSSVCLFACPDCALETNEKGVYPAGGFHNTDMNVPDSPHGNMGLLRTFDSSEFGSWEKIGSGGFGQVYKVRHVQWKTCLAIKCPPCLHMDDKERSELLEEAKKMEAAKFRYILPVYGICGDPQGLVMEYMETGSLETLLATELLPWELRFRIIHETAVGMNFLHCMNPPLLHLDLKPANILLDAHYHVKISDFGLARWNGLSRADDISRDGFCGTIAYLPPESIIEKDRVSDTKHDVYSFSIVIWGILTQKKPYQGENNILQIMVKVVKGVRPDLGAVPRCRPSACTGFLSLMQRCWTTNPDARPSFQEITSEAEELCSKPQEEPKTPTLSTSEPEPTSPNALASGQVKDNKLVRPKSAMLPEKDCSLSELLSQVDSGISRSFDRVKEDSCHSKENTCKRLSGISSADSAFSSQDSITLSFEKENTCDSAEVQRRKLCEAIRTKDTAKLMKILQPQDVDLLLDGGGSLLHHAITLANEEAVKFLLLNNANPNLANARGSTPLHLATERHLKPLAELLLGRRSTNVNAKDEDQYTALHWAAQNGDEAMTRLLLDRGAAINENDGQGRTPAHVASQHGQENVIRVLLSRGADVRIKGKDNWTALHLAAWQGHLGIVKLLVKQAGADVDGQTTDGRTPLHLASQRGQYRVARMLIELGADVHMTSAGFNAPLHVAAETGHTSTSRLLIKHKADIHAPNAQGLTPLHLASQRGHLATVKMLIEEGADPYRSNQALRTPCHLAAENGHCEVLKELLLHCPDVGTLLDEQGLSPLHLAVQGGYSNIITMLLPHDCQDLVTESSVQAVAEQPAPAEAQQLQRKVVILKLTEHNDCPQSPSACCASAPC</sequence>
<evidence type="ECO:0000256" key="21">
    <source>
        <dbReference type="ARBA" id="ARBA00023125"/>
    </source>
</evidence>
<dbReference type="SMART" id="SM00248">
    <property type="entry name" value="ANK"/>
    <property type="match status" value="10"/>
</dbReference>
<keyword evidence="17 30" id="KW-0067">ATP-binding</keyword>
<dbReference type="Pfam" id="PF21549">
    <property type="entry name" value="PRDM2_PR"/>
    <property type="match status" value="1"/>
</dbReference>
<keyword evidence="22" id="KW-0472">Membrane</keyword>
<keyword evidence="14 29" id="KW-0863">Zinc-finger</keyword>
<feature type="domain" description="C2H2-type" evidence="33">
    <location>
        <begin position="383"/>
        <end position="401"/>
    </location>
</feature>
<dbReference type="PROSITE" id="PS50157">
    <property type="entry name" value="ZINC_FINGER_C2H2_2"/>
    <property type="match status" value="14"/>
</dbReference>
<evidence type="ECO:0000256" key="23">
    <source>
        <dbReference type="ARBA" id="ARBA00023159"/>
    </source>
</evidence>
<reference evidence="35 36" key="1">
    <citation type="submission" date="2019-06" db="EMBL/GenBank/DDBJ databases">
        <title>A chromosome-scale genome assembly of the European perch, Perca fluviatilis.</title>
        <authorList>
            <person name="Roques C."/>
            <person name="Zahm M."/>
            <person name="Cabau C."/>
            <person name="Klopp C."/>
            <person name="Bouchez O."/>
            <person name="Donnadieu C."/>
            <person name="Kuhl H."/>
            <person name="Gislard M."/>
            <person name="Guendouz S."/>
            <person name="Journot L."/>
            <person name="Haffray P."/>
            <person name="Bestin A."/>
            <person name="Morvezen R."/>
            <person name="Feron R."/>
            <person name="Wen M."/>
            <person name="Jouanno E."/>
            <person name="Herpin A."/>
            <person name="Schartl M."/>
            <person name="Postlethwait J."/>
            <person name="Schaerlinger B."/>
            <person name="Chardard D."/>
            <person name="Lecocq T."/>
            <person name="Poncet C."/>
            <person name="Jaffrelo L."/>
            <person name="Lampietro C."/>
            <person name="Guiguen Y."/>
        </authorList>
    </citation>
    <scope>NUCLEOTIDE SEQUENCE [LARGE SCALE GENOMIC DNA]</scope>
    <source>
        <tissue evidence="35">Blood</tissue>
    </source>
</reference>
<dbReference type="FunFam" id="3.30.160.60:FF:000100">
    <property type="entry name" value="Zinc finger 45-like"/>
    <property type="match status" value="1"/>
</dbReference>
<evidence type="ECO:0000256" key="15">
    <source>
        <dbReference type="ARBA" id="ARBA00022777"/>
    </source>
</evidence>
<feature type="repeat" description="ANK" evidence="28">
    <location>
        <begin position="1753"/>
        <end position="1785"/>
    </location>
</feature>
<feature type="domain" description="Protein kinase" evidence="32">
    <location>
        <begin position="1242"/>
        <end position="1506"/>
    </location>
</feature>
<dbReference type="GO" id="GO:0008270">
    <property type="term" value="F:zinc ion binding"/>
    <property type="evidence" value="ECO:0007669"/>
    <property type="project" value="UniProtKB-KW"/>
</dbReference>
<dbReference type="GO" id="GO:0005737">
    <property type="term" value="C:cytoplasm"/>
    <property type="evidence" value="ECO:0007669"/>
    <property type="project" value="UniProtKB-SubCell"/>
</dbReference>
<keyword evidence="15" id="KW-0418">Kinase</keyword>
<dbReference type="GO" id="GO:0005524">
    <property type="term" value="F:ATP binding"/>
    <property type="evidence" value="ECO:0007669"/>
    <property type="project" value="UniProtKB-UniRule"/>
</dbReference>
<feature type="domain" description="C2H2-type" evidence="33">
    <location>
        <begin position="349"/>
        <end position="377"/>
    </location>
</feature>
<dbReference type="PROSITE" id="PS50088">
    <property type="entry name" value="ANK_REPEAT"/>
    <property type="match status" value="9"/>
</dbReference>
<evidence type="ECO:0000256" key="25">
    <source>
        <dbReference type="ARBA" id="ARBA00023242"/>
    </source>
</evidence>
<dbReference type="Pfam" id="PF12796">
    <property type="entry name" value="Ank_2"/>
    <property type="match status" value="3"/>
</dbReference>
<evidence type="ECO:0000259" key="32">
    <source>
        <dbReference type="PROSITE" id="PS50011"/>
    </source>
</evidence>
<feature type="region of interest" description="Disordered" evidence="31">
    <location>
        <begin position="232"/>
        <end position="316"/>
    </location>
</feature>
<evidence type="ECO:0000256" key="16">
    <source>
        <dbReference type="ARBA" id="ARBA00022833"/>
    </source>
</evidence>
<feature type="region of interest" description="Disordered" evidence="31">
    <location>
        <begin position="877"/>
        <end position="912"/>
    </location>
</feature>
<dbReference type="SUPFAM" id="SSF56112">
    <property type="entry name" value="Protein kinase-like (PK-like)"/>
    <property type="match status" value="1"/>
</dbReference>
<keyword evidence="6" id="KW-0963">Cytoplasm</keyword>
<evidence type="ECO:0000256" key="27">
    <source>
        <dbReference type="ARBA" id="ARBA00048679"/>
    </source>
</evidence>
<evidence type="ECO:0000256" key="31">
    <source>
        <dbReference type="SAM" id="MobiDB-lite"/>
    </source>
</evidence>
<dbReference type="InterPro" id="IPR000719">
    <property type="entry name" value="Prot_kinase_dom"/>
</dbReference>
<feature type="compositionally biased region" description="Low complexity" evidence="31">
    <location>
        <begin position="279"/>
        <end position="304"/>
    </location>
</feature>
<organism evidence="35 36">
    <name type="scientific">Perca fluviatilis</name>
    <name type="common">European perch</name>
    <dbReference type="NCBI Taxonomy" id="8168"/>
    <lineage>
        <taxon>Eukaryota</taxon>
        <taxon>Metazoa</taxon>
        <taxon>Chordata</taxon>
        <taxon>Craniata</taxon>
        <taxon>Vertebrata</taxon>
        <taxon>Euteleostomi</taxon>
        <taxon>Actinopterygii</taxon>
        <taxon>Neopterygii</taxon>
        <taxon>Teleostei</taxon>
        <taxon>Neoteleostei</taxon>
        <taxon>Acanthomorphata</taxon>
        <taxon>Eupercaria</taxon>
        <taxon>Perciformes</taxon>
        <taxon>Percoidei</taxon>
        <taxon>Percidae</taxon>
        <taxon>Percinae</taxon>
        <taxon>Perca</taxon>
    </lineage>
</organism>
<dbReference type="Gene3D" id="1.10.510.10">
    <property type="entry name" value="Transferase(Phosphotransferase) domain 1"/>
    <property type="match status" value="1"/>
</dbReference>
<feature type="compositionally biased region" description="Low complexity" evidence="31">
    <location>
        <begin position="1139"/>
        <end position="1152"/>
    </location>
</feature>
<dbReference type="Gene3D" id="2.170.270.10">
    <property type="entry name" value="SET domain"/>
    <property type="match status" value="1"/>
</dbReference>
<dbReference type="FunFam" id="1.10.510.10:FF:000288">
    <property type="entry name" value="Receptor-interacting serine/threonine-protein kinase 2"/>
    <property type="match status" value="1"/>
</dbReference>
<feature type="domain" description="C2H2-type" evidence="33">
    <location>
        <begin position="754"/>
        <end position="781"/>
    </location>
</feature>
<dbReference type="PROSITE" id="PS00028">
    <property type="entry name" value="ZINC_FINGER_C2H2_1"/>
    <property type="match status" value="15"/>
</dbReference>
<dbReference type="PROSITE" id="PS50011">
    <property type="entry name" value="PROTEIN_KINASE_DOM"/>
    <property type="match status" value="1"/>
</dbReference>
<dbReference type="GO" id="GO:0016020">
    <property type="term" value="C:membrane"/>
    <property type="evidence" value="ECO:0007669"/>
    <property type="project" value="UniProtKB-SubCell"/>
</dbReference>
<feature type="binding site" evidence="30">
    <location>
        <position position="1271"/>
    </location>
    <ligand>
        <name>ATP</name>
        <dbReference type="ChEBI" id="CHEBI:30616"/>
    </ligand>
</feature>
<feature type="region of interest" description="Disordered" evidence="31">
    <location>
        <begin position="554"/>
        <end position="575"/>
    </location>
</feature>
<evidence type="ECO:0000256" key="6">
    <source>
        <dbReference type="ARBA" id="ARBA00022490"/>
    </source>
</evidence>
<dbReference type="FunFam" id="3.30.160.60:FF:000593">
    <property type="entry name" value="PR domain zinc finger protein 15"/>
    <property type="match status" value="1"/>
</dbReference>
<keyword evidence="13 30" id="KW-0547">Nucleotide-binding</keyword>
<feature type="domain" description="C2H2-type" evidence="33">
    <location>
        <begin position="486"/>
        <end position="513"/>
    </location>
</feature>
<dbReference type="SMART" id="SM00355">
    <property type="entry name" value="ZnF_C2H2"/>
    <property type="match status" value="16"/>
</dbReference>
<feature type="domain" description="C2H2-type" evidence="33">
    <location>
        <begin position="642"/>
        <end position="669"/>
    </location>
</feature>
<dbReference type="SMART" id="SM00220">
    <property type="entry name" value="S_TKc"/>
    <property type="match status" value="1"/>
</dbReference>
<dbReference type="FunFam" id="3.30.160.60:FF:000624">
    <property type="entry name" value="zinc finger protein 697"/>
    <property type="match status" value="1"/>
</dbReference>
<feature type="compositionally biased region" description="Low complexity" evidence="31">
    <location>
        <begin position="1105"/>
        <end position="1121"/>
    </location>
</feature>
<accession>A0A6A5EWY5</accession>
<dbReference type="PANTHER" id="PTHR24198">
    <property type="entry name" value="ANKYRIN REPEAT AND PROTEIN KINASE DOMAIN-CONTAINING PROTEIN"/>
    <property type="match status" value="1"/>
</dbReference>
<dbReference type="CDD" id="cd19199">
    <property type="entry name" value="PR-SET_PRDM15"/>
    <property type="match status" value="1"/>
</dbReference>
<evidence type="ECO:0000256" key="12">
    <source>
        <dbReference type="ARBA" id="ARBA00022737"/>
    </source>
</evidence>
<evidence type="ECO:0000256" key="26">
    <source>
        <dbReference type="ARBA" id="ARBA00047899"/>
    </source>
</evidence>
<comment type="catalytic activity">
    <reaction evidence="27">
        <text>L-seryl-[protein] + ATP = O-phospho-L-seryl-[protein] + ADP + H(+)</text>
        <dbReference type="Rhea" id="RHEA:17989"/>
        <dbReference type="Rhea" id="RHEA-COMP:9863"/>
        <dbReference type="Rhea" id="RHEA-COMP:11604"/>
        <dbReference type="ChEBI" id="CHEBI:15378"/>
        <dbReference type="ChEBI" id="CHEBI:29999"/>
        <dbReference type="ChEBI" id="CHEBI:30616"/>
        <dbReference type="ChEBI" id="CHEBI:83421"/>
        <dbReference type="ChEBI" id="CHEBI:456216"/>
        <dbReference type="EC" id="2.7.11.1"/>
    </reaction>
</comment>
<dbReference type="FunFam" id="3.30.160.60:FF:003229">
    <property type="entry name" value="PR/SET domain 15"/>
    <property type="match status" value="1"/>
</dbReference>
<dbReference type="Pfam" id="PF23573">
    <property type="entry name" value="zf-C2H2_PRDM15"/>
    <property type="match status" value="1"/>
</dbReference>
<gene>
    <name evidence="35" type="ORF">PFLUV_G00195420</name>
</gene>
<dbReference type="FunFam" id="2.170.270.10:FF:000007">
    <property type="entry name" value="PR domain zinc finger protein 10"/>
    <property type="match status" value="1"/>
</dbReference>
<dbReference type="InterPro" id="IPR044409">
    <property type="entry name" value="PRDM15_PR-SET"/>
</dbReference>
<evidence type="ECO:0000256" key="11">
    <source>
        <dbReference type="ARBA" id="ARBA00022723"/>
    </source>
</evidence>
<dbReference type="InterPro" id="IPR059126">
    <property type="entry name" value="zf-C2H2_PRDM15"/>
</dbReference>
<dbReference type="Gene3D" id="3.30.160.60">
    <property type="entry name" value="Classic Zinc Finger"/>
    <property type="match status" value="12"/>
</dbReference>
<name>A0A6A5EWY5_PERFL</name>
<feature type="compositionally biased region" description="Polar residues" evidence="31">
    <location>
        <begin position="1153"/>
        <end position="1163"/>
    </location>
</feature>
<evidence type="ECO:0000256" key="29">
    <source>
        <dbReference type="PROSITE-ProRule" id="PRU00042"/>
    </source>
</evidence>
<feature type="compositionally biased region" description="Basic and acidic residues" evidence="31">
    <location>
        <begin position="1506"/>
        <end position="1515"/>
    </location>
</feature>